<evidence type="ECO:0000313" key="10">
    <source>
        <dbReference type="Proteomes" id="UP000199415"/>
    </source>
</evidence>
<keyword evidence="2 7" id="KW-0813">Transport</keyword>
<dbReference type="InterPro" id="IPR035906">
    <property type="entry name" value="MetI-like_sf"/>
</dbReference>
<keyword evidence="4 7" id="KW-0812">Transmembrane</keyword>
<feature type="domain" description="ABC transmembrane type-1" evidence="8">
    <location>
        <begin position="95"/>
        <end position="302"/>
    </location>
</feature>
<dbReference type="STRING" id="1082479.SAMN05216241_1085"/>
<organism evidence="9 10">
    <name type="scientific">Limimonas halophila</name>
    <dbReference type="NCBI Taxonomy" id="1082479"/>
    <lineage>
        <taxon>Bacteria</taxon>
        <taxon>Pseudomonadati</taxon>
        <taxon>Pseudomonadota</taxon>
        <taxon>Alphaproteobacteria</taxon>
        <taxon>Rhodospirillales</taxon>
        <taxon>Rhodovibrionaceae</taxon>
        <taxon>Limimonas</taxon>
    </lineage>
</organism>
<keyword evidence="6 7" id="KW-0472">Membrane</keyword>
<name>A0A1G7SYE4_9PROT</name>
<dbReference type="Proteomes" id="UP000199415">
    <property type="component" value="Unassembled WGS sequence"/>
</dbReference>
<evidence type="ECO:0000256" key="6">
    <source>
        <dbReference type="ARBA" id="ARBA00023136"/>
    </source>
</evidence>
<feature type="transmembrane region" description="Helical" evidence="7">
    <location>
        <begin position="279"/>
        <end position="305"/>
    </location>
</feature>
<dbReference type="GO" id="GO:0071916">
    <property type="term" value="F:dipeptide transmembrane transporter activity"/>
    <property type="evidence" value="ECO:0007669"/>
    <property type="project" value="TreeGrafter"/>
</dbReference>
<dbReference type="Pfam" id="PF19300">
    <property type="entry name" value="BPD_transp_1_N"/>
    <property type="match status" value="1"/>
</dbReference>
<dbReference type="PANTHER" id="PTHR43163:SF6">
    <property type="entry name" value="DIPEPTIDE TRANSPORT SYSTEM PERMEASE PROTEIN DPPB-RELATED"/>
    <property type="match status" value="1"/>
</dbReference>
<dbReference type="RefSeq" id="WP_245659552.1">
    <property type="nucleotide sequence ID" value="NZ_FNCE01000008.1"/>
</dbReference>
<dbReference type="Gene3D" id="1.10.3720.10">
    <property type="entry name" value="MetI-like"/>
    <property type="match status" value="1"/>
</dbReference>
<keyword evidence="10" id="KW-1185">Reference proteome</keyword>
<reference evidence="9 10" key="1">
    <citation type="submission" date="2016-10" db="EMBL/GenBank/DDBJ databases">
        <authorList>
            <person name="de Groot N.N."/>
        </authorList>
    </citation>
    <scope>NUCLEOTIDE SEQUENCE [LARGE SCALE GENOMIC DNA]</scope>
    <source>
        <strain evidence="9 10">DSM 25584</strain>
    </source>
</reference>
<gene>
    <name evidence="9" type="ORF">SAMN05216241_1085</name>
</gene>
<dbReference type="Pfam" id="PF00528">
    <property type="entry name" value="BPD_transp_1"/>
    <property type="match status" value="1"/>
</dbReference>
<dbReference type="AlphaFoldDB" id="A0A1G7SYE4"/>
<feature type="transmembrane region" description="Helical" evidence="7">
    <location>
        <begin position="134"/>
        <end position="159"/>
    </location>
</feature>
<keyword evidence="3" id="KW-1003">Cell membrane</keyword>
<dbReference type="SUPFAM" id="SSF161098">
    <property type="entry name" value="MetI-like"/>
    <property type="match status" value="1"/>
</dbReference>
<evidence type="ECO:0000313" key="9">
    <source>
        <dbReference type="EMBL" id="SDG28093.1"/>
    </source>
</evidence>
<dbReference type="InterPro" id="IPR000515">
    <property type="entry name" value="MetI-like"/>
</dbReference>
<evidence type="ECO:0000256" key="4">
    <source>
        <dbReference type="ARBA" id="ARBA00022692"/>
    </source>
</evidence>
<evidence type="ECO:0000256" key="3">
    <source>
        <dbReference type="ARBA" id="ARBA00022475"/>
    </source>
</evidence>
<proteinExistence type="inferred from homology"/>
<dbReference type="EMBL" id="FNCE01000008">
    <property type="protein sequence ID" value="SDG28093.1"/>
    <property type="molecule type" value="Genomic_DNA"/>
</dbReference>
<feature type="transmembrane region" description="Helical" evidence="7">
    <location>
        <begin position="9"/>
        <end position="27"/>
    </location>
</feature>
<keyword evidence="5 7" id="KW-1133">Transmembrane helix</keyword>
<evidence type="ECO:0000256" key="7">
    <source>
        <dbReference type="RuleBase" id="RU363032"/>
    </source>
</evidence>
<evidence type="ECO:0000256" key="1">
    <source>
        <dbReference type="ARBA" id="ARBA00004651"/>
    </source>
</evidence>
<sequence length="313" mass="33743">MWFFLARRVGLAAAIVIVAVTLLYLMIHAVPGDPASIILGPRATPELKAELRAEMGLNQPLPLQILGFFWDLLHGDLGRDVFSDRPVADIVFERLPHTITLILTSIAWAAAIGIPLGCYSAMRRNTVIDKITGVLSVSTIAIPSFVMALYALLLFAVTLNWLPAIGVGDGGFWDGLEHLILPAFAVGISWVGYMARIVRASMLEVLGENHVRMVRAFGVAERHIVTRYALPIAIMPTVTLVGVGMAHLLSAAVFAETVFARPGVGSLIVDAVDSRNYPVVMGCVLVTTGLFVIATTIADVINGLLDPRTRENL</sequence>
<evidence type="ECO:0000256" key="2">
    <source>
        <dbReference type="ARBA" id="ARBA00022448"/>
    </source>
</evidence>
<dbReference type="GO" id="GO:0005886">
    <property type="term" value="C:plasma membrane"/>
    <property type="evidence" value="ECO:0007669"/>
    <property type="project" value="UniProtKB-SubCell"/>
</dbReference>
<dbReference type="InterPro" id="IPR045621">
    <property type="entry name" value="BPD_transp_1_N"/>
</dbReference>
<comment type="similarity">
    <text evidence="7">Belongs to the binding-protein-dependent transport system permease family.</text>
</comment>
<dbReference type="PANTHER" id="PTHR43163">
    <property type="entry name" value="DIPEPTIDE TRANSPORT SYSTEM PERMEASE PROTEIN DPPB-RELATED"/>
    <property type="match status" value="1"/>
</dbReference>
<dbReference type="CDD" id="cd06261">
    <property type="entry name" value="TM_PBP2"/>
    <property type="match status" value="1"/>
</dbReference>
<dbReference type="PROSITE" id="PS50928">
    <property type="entry name" value="ABC_TM1"/>
    <property type="match status" value="1"/>
</dbReference>
<evidence type="ECO:0000256" key="5">
    <source>
        <dbReference type="ARBA" id="ARBA00022989"/>
    </source>
</evidence>
<feature type="transmembrane region" description="Helical" evidence="7">
    <location>
        <begin position="232"/>
        <end position="259"/>
    </location>
</feature>
<protein>
    <submittedName>
        <fullName evidence="9">Peptide/nickel transport system permease protein</fullName>
    </submittedName>
</protein>
<accession>A0A1G7SYE4</accession>
<comment type="subcellular location">
    <subcellularLocation>
        <location evidence="1 7">Cell membrane</location>
        <topology evidence="1 7">Multi-pass membrane protein</topology>
    </subcellularLocation>
</comment>
<feature type="transmembrane region" description="Helical" evidence="7">
    <location>
        <begin position="179"/>
        <end position="198"/>
    </location>
</feature>
<evidence type="ECO:0000259" key="8">
    <source>
        <dbReference type="PROSITE" id="PS50928"/>
    </source>
</evidence>
<feature type="transmembrane region" description="Helical" evidence="7">
    <location>
        <begin position="99"/>
        <end position="122"/>
    </location>
</feature>